<evidence type="ECO:0000256" key="2">
    <source>
        <dbReference type="ARBA" id="ARBA00022722"/>
    </source>
</evidence>
<dbReference type="SUPFAM" id="SSF88723">
    <property type="entry name" value="PIN domain-like"/>
    <property type="match status" value="1"/>
</dbReference>
<keyword evidence="4" id="KW-0378">Hydrolase</keyword>
<evidence type="ECO:0000256" key="5">
    <source>
        <dbReference type="ARBA" id="ARBA00022842"/>
    </source>
</evidence>
<organism evidence="7 8">
    <name type="scientific">Mongoliitalea lutea</name>
    <dbReference type="NCBI Taxonomy" id="849756"/>
    <lineage>
        <taxon>Bacteria</taxon>
        <taxon>Pseudomonadati</taxon>
        <taxon>Bacteroidota</taxon>
        <taxon>Cytophagia</taxon>
        <taxon>Cytophagales</taxon>
        <taxon>Cyclobacteriaceae</taxon>
        <taxon>Mongoliitalea</taxon>
    </lineage>
</organism>
<keyword evidence="2" id="KW-0540">Nuclease</keyword>
<gene>
    <name evidence="7" type="primary">vapC</name>
    <name evidence="7" type="ORF">GCM10008106_22420</name>
</gene>
<proteinExistence type="predicted"/>
<sequence length="129" mass="14917">MILVDSSVWIDFFNGKDLFHVNKLYDLLGKEIIISGDLIWVEVLQGFKNDSHFQLAKKALESLPYYNLCSKDVALFSAENYRILRKKGVTIRKTIDVIIGSFCIINDIRLLHADRDFEYLTNYLGLKVV</sequence>
<accession>A0A8J3CZQ1</accession>
<keyword evidence="3" id="KW-0479">Metal-binding</keyword>
<evidence type="ECO:0000256" key="4">
    <source>
        <dbReference type="ARBA" id="ARBA00022801"/>
    </source>
</evidence>
<keyword evidence="5" id="KW-0460">Magnesium</keyword>
<evidence type="ECO:0000256" key="3">
    <source>
        <dbReference type="ARBA" id="ARBA00022723"/>
    </source>
</evidence>
<reference evidence="7" key="2">
    <citation type="submission" date="2020-09" db="EMBL/GenBank/DDBJ databases">
        <authorList>
            <person name="Sun Q."/>
            <person name="Kim S."/>
        </authorList>
    </citation>
    <scope>NUCLEOTIDE SEQUENCE</scope>
    <source>
        <strain evidence="7">KCTC 23224</strain>
    </source>
</reference>
<dbReference type="InterPro" id="IPR051749">
    <property type="entry name" value="PINc/VapC_TA_RNase"/>
</dbReference>
<dbReference type="EMBL" id="BMYF01000013">
    <property type="protein sequence ID" value="GHB40817.1"/>
    <property type="molecule type" value="Genomic_DNA"/>
</dbReference>
<dbReference type="Gene3D" id="3.40.50.1010">
    <property type="entry name" value="5'-nuclease"/>
    <property type="match status" value="1"/>
</dbReference>
<reference evidence="7" key="1">
    <citation type="journal article" date="2014" name="Int. J. Syst. Evol. Microbiol.">
        <title>Complete genome sequence of Corynebacterium casei LMG S-19264T (=DSM 44701T), isolated from a smear-ripened cheese.</title>
        <authorList>
            <consortium name="US DOE Joint Genome Institute (JGI-PGF)"/>
            <person name="Walter F."/>
            <person name="Albersmeier A."/>
            <person name="Kalinowski J."/>
            <person name="Ruckert C."/>
        </authorList>
    </citation>
    <scope>NUCLEOTIDE SEQUENCE</scope>
    <source>
        <strain evidence="7">KCTC 23224</strain>
    </source>
</reference>
<comment type="caution">
    <text evidence="7">The sequence shown here is derived from an EMBL/GenBank/DDBJ whole genome shotgun (WGS) entry which is preliminary data.</text>
</comment>
<dbReference type="RefSeq" id="WP_189582312.1">
    <property type="nucleotide sequence ID" value="NZ_BMYF01000013.1"/>
</dbReference>
<protein>
    <submittedName>
        <fullName evidence="7">Ribonuclease VapC</fullName>
    </submittedName>
</protein>
<dbReference type="Pfam" id="PF01850">
    <property type="entry name" value="PIN"/>
    <property type="match status" value="1"/>
</dbReference>
<dbReference type="CDD" id="cd18760">
    <property type="entry name" value="PIN_MtVapC3-like"/>
    <property type="match status" value="1"/>
</dbReference>
<dbReference type="GO" id="GO:0004540">
    <property type="term" value="F:RNA nuclease activity"/>
    <property type="evidence" value="ECO:0007669"/>
    <property type="project" value="TreeGrafter"/>
</dbReference>
<dbReference type="InterPro" id="IPR029060">
    <property type="entry name" value="PIN-like_dom_sf"/>
</dbReference>
<keyword evidence="1" id="KW-1277">Toxin-antitoxin system</keyword>
<evidence type="ECO:0000313" key="8">
    <source>
        <dbReference type="Proteomes" id="UP000642809"/>
    </source>
</evidence>
<name>A0A8J3CZQ1_9BACT</name>
<dbReference type="GO" id="GO:0046872">
    <property type="term" value="F:metal ion binding"/>
    <property type="evidence" value="ECO:0007669"/>
    <property type="project" value="UniProtKB-KW"/>
</dbReference>
<dbReference type="PANTHER" id="PTHR42740:SF1">
    <property type="entry name" value="RIBONUCLEASE VAPC3"/>
    <property type="match status" value="1"/>
</dbReference>
<keyword evidence="8" id="KW-1185">Reference proteome</keyword>
<dbReference type="GO" id="GO:0016787">
    <property type="term" value="F:hydrolase activity"/>
    <property type="evidence" value="ECO:0007669"/>
    <property type="project" value="UniProtKB-KW"/>
</dbReference>
<feature type="domain" description="PIN" evidence="6">
    <location>
        <begin position="2"/>
        <end position="118"/>
    </location>
</feature>
<dbReference type="InterPro" id="IPR002716">
    <property type="entry name" value="PIN_dom"/>
</dbReference>
<evidence type="ECO:0000313" key="7">
    <source>
        <dbReference type="EMBL" id="GHB40817.1"/>
    </source>
</evidence>
<dbReference type="PANTHER" id="PTHR42740">
    <property type="entry name" value="RIBONUCLEASE VAPC3"/>
    <property type="match status" value="1"/>
</dbReference>
<dbReference type="AlphaFoldDB" id="A0A8J3CZQ1"/>
<dbReference type="Proteomes" id="UP000642809">
    <property type="component" value="Unassembled WGS sequence"/>
</dbReference>
<evidence type="ECO:0000256" key="1">
    <source>
        <dbReference type="ARBA" id="ARBA00022649"/>
    </source>
</evidence>
<evidence type="ECO:0000259" key="6">
    <source>
        <dbReference type="Pfam" id="PF01850"/>
    </source>
</evidence>